<name>A0A0B5QHB2_CLOBE</name>
<dbReference type="OrthoDB" id="9810636at2"/>
<evidence type="ECO:0000313" key="6">
    <source>
        <dbReference type="EMBL" id="AJH01730.1"/>
    </source>
</evidence>
<dbReference type="PANTHER" id="PTHR42953:SF3">
    <property type="entry name" value="HIGH-AFFINITY ZINC UPTAKE SYSTEM PROTEIN ZNUA"/>
    <property type="match status" value="1"/>
</dbReference>
<dbReference type="AlphaFoldDB" id="A0A0B5QHB2"/>
<dbReference type="PRINTS" id="PR00690">
    <property type="entry name" value="ADHESNFAMILY"/>
</dbReference>
<dbReference type="PANTHER" id="PTHR42953">
    <property type="entry name" value="HIGH-AFFINITY ZINC UPTAKE SYSTEM PROTEIN ZNUA-RELATED"/>
    <property type="match status" value="1"/>
</dbReference>
<organism evidence="6 7">
    <name type="scientific">Clostridium beijerinckii</name>
    <name type="common">Clostridium MP</name>
    <dbReference type="NCBI Taxonomy" id="1520"/>
    <lineage>
        <taxon>Bacteria</taxon>
        <taxon>Bacillati</taxon>
        <taxon>Bacillota</taxon>
        <taxon>Clostridia</taxon>
        <taxon>Eubacteriales</taxon>
        <taxon>Clostridiaceae</taxon>
        <taxon>Clostridium</taxon>
    </lineage>
</organism>
<dbReference type="InterPro" id="IPR050492">
    <property type="entry name" value="Bact_metal-bind_prot9"/>
</dbReference>
<evidence type="ECO:0000256" key="2">
    <source>
        <dbReference type="ARBA" id="ARBA00022448"/>
    </source>
</evidence>
<dbReference type="InterPro" id="IPR006128">
    <property type="entry name" value="Lipoprotein_PsaA-like"/>
</dbReference>
<reference evidence="7" key="1">
    <citation type="submission" date="2014-12" db="EMBL/GenBank/DDBJ databases">
        <title>Genome sequence of Clostridium beijerinckii strain 59B.</title>
        <authorList>
            <person name="Little G.T."/>
            <person name="Minton N.P."/>
        </authorList>
    </citation>
    <scope>NUCLEOTIDE SEQUENCE [LARGE SCALE GENOMIC DNA]</scope>
    <source>
        <strain evidence="7">59B</strain>
    </source>
</reference>
<evidence type="ECO:0000256" key="1">
    <source>
        <dbReference type="ARBA" id="ARBA00011028"/>
    </source>
</evidence>
<gene>
    <name evidence="6" type="ORF">LF65_05205</name>
</gene>
<evidence type="ECO:0000256" key="3">
    <source>
        <dbReference type="ARBA" id="ARBA00022729"/>
    </source>
</evidence>
<dbReference type="Pfam" id="PF01297">
    <property type="entry name" value="ZnuA"/>
    <property type="match status" value="1"/>
</dbReference>
<dbReference type="EMBL" id="CP010086">
    <property type="protein sequence ID" value="AJH01730.1"/>
    <property type="molecule type" value="Genomic_DNA"/>
</dbReference>
<dbReference type="RefSeq" id="WP_041900212.1">
    <property type="nucleotide sequence ID" value="NZ_CP010086.2"/>
</dbReference>
<dbReference type="InterPro" id="IPR006127">
    <property type="entry name" value="ZnuA-like"/>
</dbReference>
<evidence type="ECO:0000256" key="5">
    <source>
        <dbReference type="SAM" id="SignalP"/>
    </source>
</evidence>
<dbReference type="KEGG" id="cbei:LF65_05205"/>
<dbReference type="InterPro" id="IPR006129">
    <property type="entry name" value="AdhesinB"/>
</dbReference>
<dbReference type="PROSITE" id="PS51257">
    <property type="entry name" value="PROKAR_LIPOPROTEIN"/>
    <property type="match status" value="1"/>
</dbReference>
<evidence type="ECO:0000256" key="4">
    <source>
        <dbReference type="RuleBase" id="RU003512"/>
    </source>
</evidence>
<feature type="chain" id="PRO_5002119652" evidence="5">
    <location>
        <begin position="26"/>
        <end position="301"/>
    </location>
</feature>
<keyword evidence="3 5" id="KW-0732">Signal</keyword>
<dbReference type="GO" id="GO:0046872">
    <property type="term" value="F:metal ion binding"/>
    <property type="evidence" value="ECO:0007669"/>
    <property type="project" value="InterPro"/>
</dbReference>
<dbReference type="Gene3D" id="3.40.50.1980">
    <property type="entry name" value="Nitrogenase molybdenum iron protein domain"/>
    <property type="match status" value="2"/>
</dbReference>
<sequence length="301" mass="33788">MKKKIISGILALLTGVMLIGCGANIKTTTENTKDTKDDKLKITVSIYPLKEFTEEIAGDKAEVTCLVPNNVEPHEYDPKAQDLEALTKSDAFIYNGFGMESWIDKVNDVIKDKNIPVVDSSTGIESRKEEDAIDPHSWLSLKNAEIQSENIKNTLVKLDEKNKDYYEGNYSKFKGELESLYGEYKPKFEALNKKNFITGHAAFGYLCRDFGLTQKSVENLFAEGEPTPKQLEDLVSFCKESNIKTVFSESLASPKVSETLAKEVGAKVVPILTLESKEDDKSYLESMRYNLDEIYGCLKDE</sequence>
<accession>A0A0B5QHB2</accession>
<keyword evidence="2 4" id="KW-0813">Transport</keyword>
<protein>
    <submittedName>
        <fullName evidence="6">ABC transporter substrate-binding protein</fullName>
    </submittedName>
</protein>
<dbReference type="GO" id="GO:0007155">
    <property type="term" value="P:cell adhesion"/>
    <property type="evidence" value="ECO:0007669"/>
    <property type="project" value="InterPro"/>
</dbReference>
<comment type="similarity">
    <text evidence="1 4">Belongs to the bacterial solute-binding protein 9 family.</text>
</comment>
<proteinExistence type="inferred from homology"/>
<dbReference type="PRINTS" id="PR00691">
    <property type="entry name" value="ADHESINB"/>
</dbReference>
<dbReference type="GO" id="GO:0030001">
    <property type="term" value="P:metal ion transport"/>
    <property type="evidence" value="ECO:0007669"/>
    <property type="project" value="InterPro"/>
</dbReference>
<feature type="signal peptide" evidence="5">
    <location>
        <begin position="1"/>
        <end position="25"/>
    </location>
</feature>
<dbReference type="STRING" id="1520.LF65_05205"/>
<dbReference type="Proteomes" id="UP000031866">
    <property type="component" value="Chromosome"/>
</dbReference>
<dbReference type="SUPFAM" id="SSF53807">
    <property type="entry name" value="Helical backbone' metal receptor"/>
    <property type="match status" value="1"/>
</dbReference>
<evidence type="ECO:0000313" key="7">
    <source>
        <dbReference type="Proteomes" id="UP000031866"/>
    </source>
</evidence>